<dbReference type="AlphaFoldDB" id="A0A2P5AE80"/>
<accession>A0A2P5AE80</accession>
<comment type="caution">
    <text evidence="1">The sequence shown here is derived from an EMBL/GenBank/DDBJ whole genome shotgun (WGS) entry which is preliminary data.</text>
</comment>
<evidence type="ECO:0000313" key="2">
    <source>
        <dbReference type="Proteomes" id="UP000237105"/>
    </source>
</evidence>
<protein>
    <submittedName>
        <fullName evidence="1">Uncharacterized protein</fullName>
    </submittedName>
</protein>
<proteinExistence type="predicted"/>
<name>A0A2P5AE80_PARAD</name>
<sequence>NCSLFEVQLALTPAKVSSASKTCRSSLLGSIPRDTKSVIEVEGFRVILSSLERHCRLTAKNSTSSAFKGVWHATYCTARAFCQDRGKVEQYNNILRRKG</sequence>
<feature type="non-terminal residue" evidence="1">
    <location>
        <position position="1"/>
    </location>
</feature>
<gene>
    <name evidence="1" type="ORF">PanWU01x14_341060</name>
</gene>
<evidence type="ECO:0000313" key="1">
    <source>
        <dbReference type="EMBL" id="PON34839.1"/>
    </source>
</evidence>
<dbReference type="Proteomes" id="UP000237105">
    <property type="component" value="Unassembled WGS sequence"/>
</dbReference>
<keyword evidence="2" id="KW-1185">Reference proteome</keyword>
<organism evidence="1 2">
    <name type="scientific">Parasponia andersonii</name>
    <name type="common">Sponia andersonii</name>
    <dbReference type="NCBI Taxonomy" id="3476"/>
    <lineage>
        <taxon>Eukaryota</taxon>
        <taxon>Viridiplantae</taxon>
        <taxon>Streptophyta</taxon>
        <taxon>Embryophyta</taxon>
        <taxon>Tracheophyta</taxon>
        <taxon>Spermatophyta</taxon>
        <taxon>Magnoliopsida</taxon>
        <taxon>eudicotyledons</taxon>
        <taxon>Gunneridae</taxon>
        <taxon>Pentapetalae</taxon>
        <taxon>rosids</taxon>
        <taxon>fabids</taxon>
        <taxon>Rosales</taxon>
        <taxon>Cannabaceae</taxon>
        <taxon>Parasponia</taxon>
    </lineage>
</organism>
<dbReference type="EMBL" id="JXTB01000640">
    <property type="protein sequence ID" value="PON34839.1"/>
    <property type="molecule type" value="Genomic_DNA"/>
</dbReference>
<reference evidence="2" key="1">
    <citation type="submission" date="2016-06" db="EMBL/GenBank/DDBJ databases">
        <title>Parallel loss of symbiosis genes in relatives of nitrogen-fixing non-legume Parasponia.</title>
        <authorList>
            <person name="Van Velzen R."/>
            <person name="Holmer R."/>
            <person name="Bu F."/>
            <person name="Rutten L."/>
            <person name="Van Zeijl A."/>
            <person name="Liu W."/>
            <person name="Santuari L."/>
            <person name="Cao Q."/>
            <person name="Sharma T."/>
            <person name="Shen D."/>
            <person name="Roswanjaya Y."/>
            <person name="Wardhani T."/>
            <person name="Kalhor M.S."/>
            <person name="Jansen J."/>
            <person name="Van den Hoogen J."/>
            <person name="Gungor B."/>
            <person name="Hartog M."/>
            <person name="Hontelez J."/>
            <person name="Verver J."/>
            <person name="Yang W.-C."/>
            <person name="Schijlen E."/>
            <person name="Repin R."/>
            <person name="Schilthuizen M."/>
            <person name="Schranz E."/>
            <person name="Heidstra R."/>
            <person name="Miyata K."/>
            <person name="Fedorova E."/>
            <person name="Kohlen W."/>
            <person name="Bisseling T."/>
            <person name="Smit S."/>
            <person name="Geurts R."/>
        </authorList>
    </citation>
    <scope>NUCLEOTIDE SEQUENCE [LARGE SCALE GENOMIC DNA]</scope>
    <source>
        <strain evidence="2">cv. WU1-14</strain>
    </source>
</reference>
<dbReference type="OrthoDB" id="10277857at2759"/>